<protein>
    <submittedName>
        <fullName evidence="1">Uncharacterized protein</fullName>
    </submittedName>
</protein>
<proteinExistence type="predicted"/>
<dbReference type="AlphaFoldDB" id="X0XMC3"/>
<sequence length="230" mass="25779">RPLVSPGFVVLAMRERDIDFIPYTGRVPACGVVAITPADEAHMHTYYDVCPWSPSGRHVVSLRLPFEDREPAPEDRATLCVVDLARRTIRDVCETAGWGFQTAAHQTWGRTDRYLYFNDKREDRPVGVRLDLRTGEAKYLDGPIWQISPDETSAICTCLNRGRLTQRGYGVTVRPEHELTNILPADPEDGLFRVDIETGARTLLVSLADVRAALPDREDLGGAVLYAFHC</sequence>
<feature type="non-terminal residue" evidence="1">
    <location>
        <position position="230"/>
    </location>
</feature>
<accession>X0XMC3</accession>
<evidence type="ECO:0000313" key="1">
    <source>
        <dbReference type="EMBL" id="GAG44325.1"/>
    </source>
</evidence>
<gene>
    <name evidence="1" type="ORF">S01H1_78246</name>
</gene>
<name>X0XMC3_9ZZZZ</name>
<organism evidence="1">
    <name type="scientific">marine sediment metagenome</name>
    <dbReference type="NCBI Taxonomy" id="412755"/>
    <lineage>
        <taxon>unclassified sequences</taxon>
        <taxon>metagenomes</taxon>
        <taxon>ecological metagenomes</taxon>
    </lineage>
</organism>
<comment type="caution">
    <text evidence="1">The sequence shown here is derived from an EMBL/GenBank/DDBJ whole genome shotgun (WGS) entry which is preliminary data.</text>
</comment>
<dbReference type="Gene3D" id="2.130.10.10">
    <property type="entry name" value="YVTN repeat-like/Quinoprotein amine dehydrogenase"/>
    <property type="match status" value="1"/>
</dbReference>
<reference evidence="1" key="1">
    <citation type="journal article" date="2014" name="Front. Microbiol.">
        <title>High frequency of phylogenetically diverse reductive dehalogenase-homologous genes in deep subseafloor sedimentary metagenomes.</title>
        <authorList>
            <person name="Kawai M."/>
            <person name="Futagami T."/>
            <person name="Toyoda A."/>
            <person name="Takaki Y."/>
            <person name="Nishi S."/>
            <person name="Hori S."/>
            <person name="Arai W."/>
            <person name="Tsubouchi T."/>
            <person name="Morono Y."/>
            <person name="Uchiyama I."/>
            <person name="Ito T."/>
            <person name="Fujiyama A."/>
            <person name="Inagaki F."/>
            <person name="Takami H."/>
        </authorList>
    </citation>
    <scope>NUCLEOTIDE SEQUENCE</scope>
    <source>
        <strain evidence="1">Expedition CK06-06</strain>
    </source>
</reference>
<feature type="non-terminal residue" evidence="1">
    <location>
        <position position="1"/>
    </location>
</feature>
<dbReference type="EMBL" id="BARS01052645">
    <property type="protein sequence ID" value="GAG44325.1"/>
    <property type="molecule type" value="Genomic_DNA"/>
</dbReference>
<dbReference type="InterPro" id="IPR015943">
    <property type="entry name" value="WD40/YVTN_repeat-like_dom_sf"/>
</dbReference>
<dbReference type="SUPFAM" id="SSF69304">
    <property type="entry name" value="Tricorn protease N-terminal domain"/>
    <property type="match status" value="1"/>
</dbReference>